<evidence type="ECO:0000313" key="5">
    <source>
        <dbReference type="EMBL" id="TKI65275.1"/>
    </source>
</evidence>
<dbReference type="Proteomes" id="UP000308744">
    <property type="component" value="Unassembled WGS sequence"/>
</dbReference>
<dbReference type="PANTHER" id="PTHR43308">
    <property type="entry name" value="OUTER MEMBRANE PROTEIN ALPHA-RELATED"/>
    <property type="match status" value="1"/>
</dbReference>
<evidence type="ECO:0000259" key="4">
    <source>
        <dbReference type="PROSITE" id="PS51272"/>
    </source>
</evidence>
<evidence type="ECO:0000256" key="3">
    <source>
        <dbReference type="SAM" id="SignalP"/>
    </source>
</evidence>
<feature type="compositionally biased region" description="Pro residues" evidence="2">
    <location>
        <begin position="210"/>
        <end position="221"/>
    </location>
</feature>
<evidence type="ECO:0000313" key="6">
    <source>
        <dbReference type="Proteomes" id="UP000308744"/>
    </source>
</evidence>
<feature type="region of interest" description="Disordered" evidence="2">
    <location>
        <begin position="207"/>
        <end position="264"/>
    </location>
</feature>
<sequence length="357" mass="39154">MRNKLFMATLAAAIAVPVIVAPVQAMEVAQTNITDFKDVPKNHFAYTEIMAMKKAGIINGYDDGTFKPLVGITRQHVAALISRALPLEPIREATTFKDVPTSHPYYNDIQRLYRAGIIDGSNGNFNPSASLTRAQMAKILCLAFNLEPKTGYIFTDVGADHWAKDYIATLYASGITTGSEGKFNGNETVTRAQYAVFLYRALNPDKAPVPEKPLNPDPVKPAEPAEPAEPTKPTEPTNPVDPSEPNDSLPDISKVKPPNEWSLDTSKNIATDFQKEKHNDPSVPGVPTTTGINMKSQNAEEYVKMMHQGLVTSENVGITYDQFVSMINDVVEKGTVYDGGSFAVYFDYNTGQLYIAR</sequence>
<dbReference type="InterPro" id="IPR001119">
    <property type="entry name" value="SLH_dom"/>
</dbReference>
<feature type="domain" description="SLH" evidence="4">
    <location>
        <begin position="150"/>
        <end position="212"/>
    </location>
</feature>
<comment type="caution">
    <text evidence="5">The sequence shown here is derived from an EMBL/GenBank/DDBJ whole genome shotgun (WGS) entry which is preliminary data.</text>
</comment>
<dbReference type="RefSeq" id="WP_107896527.1">
    <property type="nucleotide sequence ID" value="NZ_PYWM01000021.1"/>
</dbReference>
<feature type="chain" id="PRO_5020929809" evidence="3">
    <location>
        <begin position="26"/>
        <end position="357"/>
    </location>
</feature>
<feature type="domain" description="SLH" evidence="4">
    <location>
        <begin position="96"/>
        <end position="149"/>
    </location>
</feature>
<protein>
    <submittedName>
        <fullName evidence="5">S-layer homology domain-containing protein</fullName>
    </submittedName>
</protein>
<name>A0A4U2YW82_9BACI</name>
<reference evidence="5 6" key="1">
    <citation type="submission" date="2019-04" db="EMBL/GenBank/DDBJ databases">
        <title>Lysinibacillus genome sequencing.</title>
        <authorList>
            <person name="Dunlap C."/>
        </authorList>
    </citation>
    <scope>NUCLEOTIDE SEQUENCE [LARGE SCALE GENOMIC DNA]</scope>
    <source>
        <strain evidence="5 6">CCTCC AB 2010389</strain>
    </source>
</reference>
<dbReference type="EMBL" id="SZPU01000065">
    <property type="protein sequence ID" value="TKI65275.1"/>
    <property type="molecule type" value="Genomic_DNA"/>
</dbReference>
<feature type="signal peptide" evidence="3">
    <location>
        <begin position="1"/>
        <end position="25"/>
    </location>
</feature>
<evidence type="ECO:0000256" key="2">
    <source>
        <dbReference type="SAM" id="MobiDB-lite"/>
    </source>
</evidence>
<dbReference type="Pfam" id="PF00395">
    <property type="entry name" value="SLH"/>
    <property type="match status" value="3"/>
</dbReference>
<proteinExistence type="predicted"/>
<keyword evidence="6" id="KW-1185">Reference proteome</keyword>
<organism evidence="5 6">
    <name type="scientific">Lysinibacillus mangiferihumi</name>
    <dbReference type="NCBI Taxonomy" id="1130819"/>
    <lineage>
        <taxon>Bacteria</taxon>
        <taxon>Bacillati</taxon>
        <taxon>Bacillota</taxon>
        <taxon>Bacilli</taxon>
        <taxon>Bacillales</taxon>
        <taxon>Bacillaceae</taxon>
        <taxon>Lysinibacillus</taxon>
    </lineage>
</organism>
<dbReference type="PROSITE" id="PS51272">
    <property type="entry name" value="SLH"/>
    <property type="match status" value="3"/>
</dbReference>
<dbReference type="AlphaFoldDB" id="A0A4U2YW82"/>
<evidence type="ECO:0000256" key="1">
    <source>
        <dbReference type="ARBA" id="ARBA00022729"/>
    </source>
</evidence>
<feature type="domain" description="SLH" evidence="4">
    <location>
        <begin position="32"/>
        <end position="95"/>
    </location>
</feature>
<keyword evidence="1 3" id="KW-0732">Signal</keyword>
<gene>
    <name evidence="5" type="ORF">FC756_16945</name>
</gene>
<accession>A0A4U2YW82</accession>
<dbReference type="InterPro" id="IPR051465">
    <property type="entry name" value="Cell_Envelope_Struct_Comp"/>
</dbReference>